<evidence type="ECO:0000259" key="1">
    <source>
        <dbReference type="Pfam" id="PF03101"/>
    </source>
</evidence>
<evidence type="ECO:0000313" key="3">
    <source>
        <dbReference type="RefSeq" id="XP_027086486.1"/>
    </source>
</evidence>
<dbReference type="GeneID" id="113708222"/>
<organism evidence="2 3">
    <name type="scientific">Coffea arabica</name>
    <name type="common">Arabian coffee</name>
    <dbReference type="NCBI Taxonomy" id="13443"/>
    <lineage>
        <taxon>Eukaryota</taxon>
        <taxon>Viridiplantae</taxon>
        <taxon>Streptophyta</taxon>
        <taxon>Embryophyta</taxon>
        <taxon>Tracheophyta</taxon>
        <taxon>Spermatophyta</taxon>
        <taxon>Magnoliopsida</taxon>
        <taxon>eudicotyledons</taxon>
        <taxon>Gunneridae</taxon>
        <taxon>Pentapetalae</taxon>
        <taxon>asterids</taxon>
        <taxon>lamiids</taxon>
        <taxon>Gentianales</taxon>
        <taxon>Rubiaceae</taxon>
        <taxon>Ixoroideae</taxon>
        <taxon>Gardenieae complex</taxon>
        <taxon>Bertiereae - Coffeeae clade</taxon>
        <taxon>Coffeeae</taxon>
        <taxon>Coffea</taxon>
    </lineage>
</organism>
<evidence type="ECO:0000313" key="2">
    <source>
        <dbReference type="Proteomes" id="UP001652660"/>
    </source>
</evidence>
<proteinExistence type="predicted"/>
<protein>
    <submittedName>
        <fullName evidence="3">Protein FAR1-RELATED SEQUENCE 12-like</fullName>
    </submittedName>
</protein>
<dbReference type="PANTHER" id="PTHR46328:SF34">
    <property type="entry name" value="PROTEIN FAR1-RELATED SEQUENCE 5-LIKE"/>
    <property type="match status" value="1"/>
</dbReference>
<dbReference type="AlphaFoldDB" id="A0A6P6U8E1"/>
<dbReference type="OrthoDB" id="1894539at2759"/>
<accession>A0A6P6U8E1</accession>
<keyword evidence="2" id="KW-1185">Reference proteome</keyword>
<gene>
    <name evidence="3" type="primary">LOC113708222</name>
</gene>
<reference evidence="3" key="2">
    <citation type="submission" date="2025-08" db="UniProtKB">
        <authorList>
            <consortium name="RefSeq"/>
        </authorList>
    </citation>
    <scope>IDENTIFICATION</scope>
    <source>
        <tissue evidence="3">Leaves</tissue>
    </source>
</reference>
<dbReference type="InterPro" id="IPR004330">
    <property type="entry name" value="FAR1_DNA_bnd_dom"/>
</dbReference>
<feature type="domain" description="FAR1" evidence="1">
    <location>
        <begin position="26"/>
        <end position="114"/>
    </location>
</feature>
<sequence>MDCNKLVEDRTPELEMEFNSEEDAHKFYNNYAFKTDFNVCKDYLNKDKDGVTTSRRYSYCKEGVKRKYEGDVMPKRTRAPTKTGCGTKMVIVLLREIMKYRVHDLILEHNHELHIA</sequence>
<dbReference type="Proteomes" id="UP001652660">
    <property type="component" value="Chromosome 9c"/>
</dbReference>
<dbReference type="RefSeq" id="XP_027086486.1">
    <property type="nucleotide sequence ID" value="XM_027230685.1"/>
</dbReference>
<reference evidence="2" key="1">
    <citation type="journal article" date="2025" name="Foods">
        <title>Unveiling the Microbial Signatures of Arabica Coffee Cherries: Insights into Ripeness Specific Diversity, Functional Traits, and Implications for Quality and Safety.</title>
        <authorList>
            <consortium name="RefSeq"/>
            <person name="Tenea G.N."/>
            <person name="Cifuentes V."/>
            <person name="Reyes P."/>
            <person name="Cevallos-Vallejos M."/>
        </authorList>
    </citation>
    <scope>NUCLEOTIDE SEQUENCE [LARGE SCALE GENOMIC DNA]</scope>
</reference>
<dbReference type="PANTHER" id="PTHR46328">
    <property type="entry name" value="FAR-RED IMPAIRED RESPONSIVE (FAR1) FAMILY PROTEIN-RELATED"/>
    <property type="match status" value="1"/>
</dbReference>
<name>A0A6P6U8E1_COFAR</name>
<dbReference type="Pfam" id="PF03101">
    <property type="entry name" value="FAR1"/>
    <property type="match status" value="1"/>
</dbReference>